<dbReference type="EMBL" id="JBDJPC010000005">
    <property type="protein sequence ID" value="KAL1500843.1"/>
    <property type="molecule type" value="Genomic_DNA"/>
</dbReference>
<dbReference type="AlphaFoldDB" id="A0ABD1EQG1"/>
<gene>
    <name evidence="5" type="ORF">ABEB36_006270</name>
</gene>
<feature type="domain" description="IC97/Casc1 N-terminal" evidence="4">
    <location>
        <begin position="415"/>
        <end position="610"/>
    </location>
</feature>
<feature type="region of interest" description="Disordered" evidence="2">
    <location>
        <begin position="127"/>
        <end position="198"/>
    </location>
</feature>
<feature type="compositionally biased region" description="Basic and acidic residues" evidence="2">
    <location>
        <begin position="158"/>
        <end position="175"/>
    </location>
</feature>
<feature type="compositionally biased region" description="Basic and acidic residues" evidence="2">
    <location>
        <begin position="288"/>
        <end position="302"/>
    </location>
</feature>
<feature type="region of interest" description="Disordered" evidence="2">
    <location>
        <begin position="219"/>
        <end position="256"/>
    </location>
</feature>
<evidence type="ECO:0000256" key="2">
    <source>
        <dbReference type="SAM" id="MobiDB-lite"/>
    </source>
</evidence>
<keyword evidence="6" id="KW-1185">Reference proteome</keyword>
<sequence length="1166" mass="135014">MGKKGGKKGKIEKAIGNLEPNLSTIVEEDVPEKTGPEVKLEDSKVDQKLISENVQPIRKNRKKHKYKSVIIINDADRNLTNQELENKVNAEDEDPNIVDAVDGAEIKAEFQKSSEKVKELIAKEVRGKKKPNEAVKLKKAKKNKEIIKDEPETLEDQQSIKEEKLKSIDEKDETKKKKGKKNKKEKTKTQKIPNAEDISKLKSEHLLAEDISKQLLRSGSAIDQSKEHMTPSDKSAKVLRRKEKREKGLRITKSSSQLLNHNESGIGSFVARRIYSKTSDLSSILSAKIDDEMRPEERDQSKKVKGKKRKNKKVGTLTDGVKIEKTIEKKQRKEEEKTPKKATKKKTKLEKGIKPGELDYDELKKHIDELKKVAMELGTEMEKPVIGNKPKEGPKKKAGKKEKAKLSAEMVEKAKAEMEAQAKKLEELIKKKKEEDRLAAIDKDKRETLEQTQRVEQLQQTYNLKREIEEFIGRISKNEQQELEWEKYIECGKLPNPTMCDEMNTYLHLWELEMEKTSIQDASNRTADAIYLLNNLEELIETGPERYNASKLNNWIWIRQIFRNHQATSLDITTYGLLRDVEHNLNRINIPTADFNYKDDHLTLCLWLRVILPIPLPNPRRPPKPRVDIAFDLMDMTVLFPAVIDCENAAIRGMYLKYDHLSDLSESFYMPEVPMDFCMDLLSITKKEWHTKLKYKYDNRDEEKPSIKQVIEHSEEEAQNVATNNEENQLDKENPVERVEITLEEQSQKKVDKEETIPIVPFKQLKPTPSEFAMSLEDSLYNETRAKFQLEIPGHVINLRKYVILGGVFHLNLLAQPPQPQDFVTMEMTITALSLPKQLKVLPFKVVYTPYIPPEPTESSTSIRKLPEELEEELKKQEEELDKLIFINLKWPQHVIFLELPIVCRWDEETQLWSNKEIHDVKHNEDKCMISFRTGVFGIYGLATCKYSNLPFQAYDIKPEADESITVQLTAAILMMEFNIKDGMIAITQLQNSPNMTLQNTVGKYVKLHKLKTMMKEAGIDIFPAFDSFCYIDGCCEKHWPMERHLYFNMAQISNCFNFSWSRWNLQAGRRKIVMQMREYIPEKGKQKNHQMLLVTPLKATFIDCSDVSQVFSEKEMESIKFSADLYHLMKVTSGIFIRNKVSKAPKQNVHILTEFLISIRILSFS</sequence>
<dbReference type="PANTHER" id="PTHR20929:SF11">
    <property type="entry name" value="DYNEIN AXONEMAL INTERMEDIATE CHAIN 7"/>
    <property type="match status" value="1"/>
</dbReference>
<feature type="domain" description="CASC1 C-terminal" evidence="3">
    <location>
        <begin position="912"/>
        <end position="1109"/>
    </location>
</feature>
<dbReference type="InterPro" id="IPR031826">
    <property type="entry name" value="IC97/Casc1_N"/>
</dbReference>
<feature type="compositionally biased region" description="Basic residues" evidence="2">
    <location>
        <begin position="303"/>
        <end position="313"/>
    </location>
</feature>
<dbReference type="InterPro" id="IPR022110">
    <property type="entry name" value="CASC1_C"/>
</dbReference>
<accession>A0ABD1EQG1</accession>
<comment type="caution">
    <text evidence="5">The sequence shown here is derived from an EMBL/GenBank/DDBJ whole genome shotgun (WGS) entry which is preliminary data.</text>
</comment>
<evidence type="ECO:0000259" key="4">
    <source>
        <dbReference type="Pfam" id="PF15927"/>
    </source>
</evidence>
<feature type="region of interest" description="Disordered" evidence="2">
    <location>
        <begin position="381"/>
        <end position="403"/>
    </location>
</feature>
<dbReference type="PRINTS" id="PR02043">
    <property type="entry name" value="CANCERSCCP1"/>
</dbReference>
<evidence type="ECO:0000313" key="5">
    <source>
        <dbReference type="EMBL" id="KAL1500843.1"/>
    </source>
</evidence>
<protein>
    <recommendedName>
        <fullName evidence="7">Axonemal 84 kDa protein</fullName>
    </recommendedName>
</protein>
<comment type="similarity">
    <text evidence="1">Belongs to the DNAI7 family.</text>
</comment>
<feature type="compositionally biased region" description="Basic residues" evidence="2">
    <location>
        <begin position="176"/>
        <end position="186"/>
    </location>
</feature>
<dbReference type="Pfam" id="PF15927">
    <property type="entry name" value="Casc1_N"/>
    <property type="match status" value="1"/>
</dbReference>
<organism evidence="5 6">
    <name type="scientific">Hypothenemus hampei</name>
    <name type="common">Coffee berry borer</name>
    <dbReference type="NCBI Taxonomy" id="57062"/>
    <lineage>
        <taxon>Eukaryota</taxon>
        <taxon>Metazoa</taxon>
        <taxon>Ecdysozoa</taxon>
        <taxon>Arthropoda</taxon>
        <taxon>Hexapoda</taxon>
        <taxon>Insecta</taxon>
        <taxon>Pterygota</taxon>
        <taxon>Neoptera</taxon>
        <taxon>Endopterygota</taxon>
        <taxon>Coleoptera</taxon>
        <taxon>Polyphaga</taxon>
        <taxon>Cucujiformia</taxon>
        <taxon>Curculionidae</taxon>
        <taxon>Scolytinae</taxon>
        <taxon>Hypothenemus</taxon>
    </lineage>
</organism>
<dbReference type="InterPro" id="IPR023247">
    <property type="entry name" value="IC97/Dnai7-like"/>
</dbReference>
<feature type="region of interest" description="Disordered" evidence="2">
    <location>
        <begin position="285"/>
        <end position="350"/>
    </location>
</feature>
<evidence type="ECO:0000259" key="3">
    <source>
        <dbReference type="Pfam" id="PF12366"/>
    </source>
</evidence>
<feature type="compositionally biased region" description="Basic and acidic residues" evidence="2">
    <location>
        <begin position="224"/>
        <end position="236"/>
    </location>
</feature>
<dbReference type="PANTHER" id="PTHR20929">
    <property type="entry name" value="LUNG ADENOMA SUSCEPTIBILITY 1-RELATED"/>
    <property type="match status" value="1"/>
</dbReference>
<reference evidence="5 6" key="1">
    <citation type="submission" date="2024-05" db="EMBL/GenBank/DDBJ databases">
        <title>Genetic variation in Jamaican populations of the coffee berry borer (Hypothenemus hampei).</title>
        <authorList>
            <person name="Errbii M."/>
            <person name="Myrie A."/>
        </authorList>
    </citation>
    <scope>NUCLEOTIDE SEQUENCE [LARGE SCALE GENOMIC DNA]</scope>
    <source>
        <strain evidence="5">JA-Hopewell-2020-01-JO</strain>
        <tissue evidence="5">Whole body</tissue>
    </source>
</reference>
<evidence type="ECO:0008006" key="7">
    <source>
        <dbReference type="Google" id="ProtNLM"/>
    </source>
</evidence>
<name>A0ABD1EQG1_HYPHA</name>
<proteinExistence type="inferred from homology"/>
<feature type="compositionally biased region" description="Basic and acidic residues" evidence="2">
    <location>
        <begin position="127"/>
        <end position="136"/>
    </location>
</feature>
<evidence type="ECO:0000313" key="6">
    <source>
        <dbReference type="Proteomes" id="UP001566132"/>
    </source>
</evidence>
<evidence type="ECO:0000256" key="1">
    <source>
        <dbReference type="ARBA" id="ARBA00024332"/>
    </source>
</evidence>
<feature type="compositionally biased region" description="Basic and acidic residues" evidence="2">
    <location>
        <begin position="321"/>
        <end position="339"/>
    </location>
</feature>
<dbReference type="Pfam" id="PF12366">
    <property type="entry name" value="Casc1_C"/>
    <property type="match status" value="1"/>
</dbReference>
<dbReference type="Proteomes" id="UP001566132">
    <property type="component" value="Unassembled WGS sequence"/>
</dbReference>